<dbReference type="InterPro" id="IPR025665">
    <property type="entry name" value="Beta-barrel_OMP_2"/>
</dbReference>
<dbReference type="Pfam" id="PF13568">
    <property type="entry name" value="OMP_b-brl_2"/>
    <property type="match status" value="1"/>
</dbReference>
<evidence type="ECO:0000313" key="3">
    <source>
        <dbReference type="EMBL" id="TGG39661.1"/>
    </source>
</evidence>
<sequence length="271" mass="30161">MKISIFHKLAILGMLFAVFSVNAMAEPVPGYNPSEARDGITGRIIALGLEFEVNAGTNIGGAAPLPLPGEIREINSYSPNLNLQIGGTATKWFDVEKRWGAAVGIRFETKGMETKATVKNYGMEILENGKILKGNWTGKVQTKYHTQQLVVPITAVYRVNRRLKVNFGPYLSYAFDNDFDGYVSDGYLREGNPTGDKYVFEGDAMASYNFSNDLRKFQWGMQGGVSWSAYKHLLVNANLAWGCNGIFESSFKTISFKMYPIYLNVGFGYLF</sequence>
<evidence type="ECO:0000256" key="1">
    <source>
        <dbReference type="SAM" id="SignalP"/>
    </source>
</evidence>
<dbReference type="Proteomes" id="UP000297635">
    <property type="component" value="Unassembled WGS sequence"/>
</dbReference>
<feature type="domain" description="Outer membrane protein beta-barrel" evidence="2">
    <location>
        <begin position="48"/>
        <end position="247"/>
    </location>
</feature>
<keyword evidence="1" id="KW-0732">Signal</keyword>
<proteinExistence type="predicted"/>
<dbReference type="GeneID" id="82148682"/>
<protein>
    <submittedName>
        <fullName evidence="3">PorT family protein</fullName>
    </submittedName>
</protein>
<dbReference type="RefSeq" id="WP_135470390.1">
    <property type="nucleotide sequence ID" value="NZ_CASJDB010000074.1"/>
</dbReference>
<dbReference type="EMBL" id="SJSA01000001">
    <property type="protein sequence ID" value="TGG39661.1"/>
    <property type="molecule type" value="Genomic_DNA"/>
</dbReference>
<name>A0A4Z0V4F3_9BACT</name>
<organism evidence="3 4">
    <name type="scientific">Duncaniella freteri</name>
    <dbReference type="NCBI Taxonomy" id="2530391"/>
    <lineage>
        <taxon>Bacteria</taxon>
        <taxon>Pseudomonadati</taxon>
        <taxon>Bacteroidota</taxon>
        <taxon>Bacteroidia</taxon>
        <taxon>Bacteroidales</taxon>
        <taxon>Muribaculaceae</taxon>
        <taxon>Duncaniella</taxon>
    </lineage>
</organism>
<keyword evidence="4" id="KW-1185">Reference proteome</keyword>
<reference evidence="3 4" key="1">
    <citation type="submission" date="2019-02" db="EMBL/GenBank/DDBJ databases">
        <title>Isolation and identification of novel species under the genus Muribaculum.</title>
        <authorList>
            <person name="Miyake S."/>
            <person name="Ding Y."/>
            <person name="Low A."/>
            <person name="Soh M."/>
            <person name="Seedorf H."/>
        </authorList>
    </citation>
    <scope>NUCLEOTIDE SEQUENCE [LARGE SCALE GENOMIC DNA]</scope>
    <source>
        <strain evidence="3 4">TLL-A3</strain>
    </source>
</reference>
<feature type="chain" id="PRO_5021415192" evidence="1">
    <location>
        <begin position="26"/>
        <end position="271"/>
    </location>
</feature>
<evidence type="ECO:0000313" key="4">
    <source>
        <dbReference type="Proteomes" id="UP000297635"/>
    </source>
</evidence>
<feature type="signal peptide" evidence="1">
    <location>
        <begin position="1"/>
        <end position="25"/>
    </location>
</feature>
<comment type="caution">
    <text evidence="3">The sequence shown here is derived from an EMBL/GenBank/DDBJ whole genome shotgun (WGS) entry which is preliminary data.</text>
</comment>
<dbReference type="AlphaFoldDB" id="A0A4Z0V4F3"/>
<gene>
    <name evidence="3" type="ORF">EZ315_02685</name>
</gene>
<evidence type="ECO:0000259" key="2">
    <source>
        <dbReference type="Pfam" id="PF13568"/>
    </source>
</evidence>
<accession>A0A4Z0V4F3</accession>